<name>A0A382G2E4_9ZZZZ</name>
<feature type="transmembrane region" description="Helical" evidence="1">
    <location>
        <begin position="163"/>
        <end position="187"/>
    </location>
</feature>
<evidence type="ECO:0000259" key="2">
    <source>
        <dbReference type="PROSITE" id="PS50855"/>
    </source>
</evidence>
<dbReference type="GO" id="GO:0020037">
    <property type="term" value="F:heme binding"/>
    <property type="evidence" value="ECO:0007669"/>
    <property type="project" value="InterPro"/>
</dbReference>
<feature type="transmembrane region" description="Helical" evidence="1">
    <location>
        <begin position="81"/>
        <end position="103"/>
    </location>
</feature>
<dbReference type="PRINTS" id="PR01165">
    <property type="entry name" value="CYCOXIDASEI"/>
</dbReference>
<feature type="domain" description="Cytochrome oxidase subunit I profile" evidence="2">
    <location>
        <begin position="11"/>
        <end position="231"/>
    </location>
</feature>
<evidence type="ECO:0000256" key="1">
    <source>
        <dbReference type="SAM" id="Phobius"/>
    </source>
</evidence>
<accession>A0A382G2E4</accession>
<dbReference type="GO" id="GO:0004129">
    <property type="term" value="F:cytochrome-c oxidase activity"/>
    <property type="evidence" value="ECO:0007669"/>
    <property type="project" value="InterPro"/>
</dbReference>
<dbReference type="GO" id="GO:0009060">
    <property type="term" value="P:aerobic respiration"/>
    <property type="evidence" value="ECO:0007669"/>
    <property type="project" value="InterPro"/>
</dbReference>
<keyword evidence="1" id="KW-1133">Transmembrane helix</keyword>
<dbReference type="GO" id="GO:0016020">
    <property type="term" value="C:membrane"/>
    <property type="evidence" value="ECO:0007669"/>
    <property type="project" value="InterPro"/>
</dbReference>
<dbReference type="AlphaFoldDB" id="A0A382G2E4"/>
<dbReference type="SUPFAM" id="SSF81442">
    <property type="entry name" value="Cytochrome c oxidase subunit I-like"/>
    <property type="match status" value="1"/>
</dbReference>
<feature type="transmembrane region" description="Helical" evidence="1">
    <location>
        <begin position="23"/>
        <end position="45"/>
    </location>
</feature>
<organism evidence="3">
    <name type="scientific">marine metagenome</name>
    <dbReference type="NCBI Taxonomy" id="408172"/>
    <lineage>
        <taxon>unclassified sequences</taxon>
        <taxon>metagenomes</taxon>
        <taxon>ecological metagenomes</taxon>
    </lineage>
</organism>
<feature type="non-terminal residue" evidence="3">
    <location>
        <position position="231"/>
    </location>
</feature>
<reference evidence="3" key="1">
    <citation type="submission" date="2018-05" db="EMBL/GenBank/DDBJ databases">
        <authorList>
            <person name="Lanie J.A."/>
            <person name="Ng W.-L."/>
            <person name="Kazmierczak K.M."/>
            <person name="Andrzejewski T.M."/>
            <person name="Davidsen T.M."/>
            <person name="Wayne K.J."/>
            <person name="Tettelin H."/>
            <person name="Glass J.I."/>
            <person name="Rusch D."/>
            <person name="Podicherti R."/>
            <person name="Tsui H.-C.T."/>
            <person name="Winkler M.E."/>
        </authorList>
    </citation>
    <scope>NUCLEOTIDE SEQUENCE</scope>
</reference>
<feature type="non-terminal residue" evidence="3">
    <location>
        <position position="1"/>
    </location>
</feature>
<gene>
    <name evidence="3" type="ORF">METZ01_LOCUS222292</name>
</gene>
<feature type="transmembrane region" description="Helical" evidence="1">
    <location>
        <begin position="199"/>
        <end position="220"/>
    </location>
</feature>
<keyword evidence="1" id="KW-0472">Membrane</keyword>
<dbReference type="InterPro" id="IPR000883">
    <property type="entry name" value="Cyt_C_Oxase_1"/>
</dbReference>
<dbReference type="InterPro" id="IPR023616">
    <property type="entry name" value="Cyt_c_oxase-like_su1_dom"/>
</dbReference>
<protein>
    <recommendedName>
        <fullName evidence="2">Cytochrome oxidase subunit I profile domain-containing protein</fullName>
    </recommendedName>
</protein>
<dbReference type="GO" id="GO:0022904">
    <property type="term" value="P:respiratory electron transport chain"/>
    <property type="evidence" value="ECO:0007669"/>
    <property type="project" value="TreeGrafter"/>
</dbReference>
<evidence type="ECO:0000313" key="3">
    <source>
        <dbReference type="EMBL" id="SVB69438.1"/>
    </source>
</evidence>
<dbReference type="GO" id="GO:0015990">
    <property type="term" value="P:electron transport coupled proton transport"/>
    <property type="evidence" value="ECO:0007669"/>
    <property type="project" value="TreeGrafter"/>
</dbReference>
<dbReference type="PROSITE" id="PS50855">
    <property type="entry name" value="COX1"/>
    <property type="match status" value="1"/>
</dbReference>
<dbReference type="PANTHER" id="PTHR10422:SF18">
    <property type="entry name" value="CYTOCHROME C OXIDASE SUBUNIT 1"/>
    <property type="match status" value="1"/>
</dbReference>
<dbReference type="PANTHER" id="PTHR10422">
    <property type="entry name" value="CYTOCHROME C OXIDASE SUBUNIT 1"/>
    <property type="match status" value="1"/>
</dbReference>
<dbReference type="EMBL" id="UINC01053203">
    <property type="protein sequence ID" value="SVB69438.1"/>
    <property type="molecule type" value="Genomic_DNA"/>
</dbReference>
<dbReference type="Pfam" id="PF00115">
    <property type="entry name" value="COX1"/>
    <property type="match status" value="1"/>
</dbReference>
<feature type="transmembrane region" description="Helical" evidence="1">
    <location>
        <begin position="123"/>
        <end position="143"/>
    </location>
</feature>
<dbReference type="InterPro" id="IPR036927">
    <property type="entry name" value="Cyt_c_oxase-like_su1_sf"/>
</dbReference>
<proteinExistence type="predicted"/>
<sequence length="231" mass="25568">VSSDSHHEENFLQKYIFSVDHKIIGLQYGITSLLFLFFGFCLMMVMRWQLAYPETPVPIVGGLLGDTGILLPEIYNSLGAMHGTIMIFLGVVPLAVGAFGNYFVPLQIGAPDMAFPRLNAASYWSYFVGGVVMVSSFFMPEGAARSGWTSYPPLSVFESGQTIWLIGMIFLITSSLLGSINFVVTIVQLRAPGLSWFRLPFFVWAQFVTSFLLVLAFPPLEAAAILQLMDR</sequence>
<dbReference type="Gene3D" id="1.20.210.10">
    <property type="entry name" value="Cytochrome c oxidase-like, subunit I domain"/>
    <property type="match status" value="1"/>
</dbReference>
<keyword evidence="1" id="KW-0812">Transmembrane</keyword>